<feature type="transmembrane region" description="Helical" evidence="3">
    <location>
        <begin position="40"/>
        <end position="57"/>
    </location>
</feature>
<dbReference type="NCBIfam" id="TIGR00254">
    <property type="entry name" value="GGDEF"/>
    <property type="match status" value="1"/>
</dbReference>
<evidence type="ECO:0000256" key="1">
    <source>
        <dbReference type="ARBA" id="ARBA00012528"/>
    </source>
</evidence>
<proteinExistence type="predicted"/>
<dbReference type="PROSITE" id="PS50887">
    <property type="entry name" value="GGDEF"/>
    <property type="match status" value="1"/>
</dbReference>
<protein>
    <recommendedName>
        <fullName evidence="1">diguanylate cyclase</fullName>
        <ecNumber evidence="1">2.7.7.65</ecNumber>
    </recommendedName>
</protein>
<feature type="transmembrane region" description="Helical" evidence="3">
    <location>
        <begin position="12"/>
        <end position="34"/>
    </location>
</feature>
<sequence length="405" mass="45731">MFKKLKASTWFHFLMPVCFLIPLLVGLGYGSAYVKPSHDFFMKLPYVLLVCVVVLAHTFKRSRVAMLSFTLLIGYWIIQQFQPTPENLSTNIEFSLVALIMPATIFSIYLFKDTDLLNKSFFVYAVTIVFTLYWGYLLLKHLKANPISTVDNVIFYTLPNISNIPIILIGYMSLCLVGSTTMLFKYKRPIDVSVYTALLFVSSALFFITTPYVPCILFTTLGALLLVYLISASQKLAFNDPLTGIPARNAMESDLRNLGRRYSIAMLDIDHFKNVNDEFGHVIGDDVLKLIAKKLEQLSGQGKVYRYGGEEFAIIFKGQRAADAQDYLEFLRAAIEHYEMYTRLNNSHVSDSALANEVDSEKVKVTISIGLSDNQKLSTPAEVIEAADNALYEAKDKGRNRIISR</sequence>
<dbReference type="SMART" id="SM00267">
    <property type="entry name" value="GGDEF"/>
    <property type="match status" value="1"/>
</dbReference>
<dbReference type="RefSeq" id="WP_237360066.1">
    <property type="nucleotide sequence ID" value="NZ_CAKLDM010000001.1"/>
</dbReference>
<keyword evidence="3" id="KW-0472">Membrane</keyword>
<keyword evidence="6" id="KW-1185">Reference proteome</keyword>
<dbReference type="Proteomes" id="UP000838748">
    <property type="component" value="Unassembled WGS sequence"/>
</dbReference>
<dbReference type="InterPro" id="IPR050469">
    <property type="entry name" value="Diguanylate_Cyclase"/>
</dbReference>
<keyword evidence="3" id="KW-0812">Transmembrane</keyword>
<dbReference type="InterPro" id="IPR000160">
    <property type="entry name" value="GGDEF_dom"/>
</dbReference>
<organism evidence="5 6">
    <name type="scientific">Vibrio marisflavi CECT 7928</name>
    <dbReference type="NCBI Taxonomy" id="634439"/>
    <lineage>
        <taxon>Bacteria</taxon>
        <taxon>Pseudomonadati</taxon>
        <taxon>Pseudomonadota</taxon>
        <taxon>Gammaproteobacteria</taxon>
        <taxon>Vibrionales</taxon>
        <taxon>Vibrionaceae</taxon>
        <taxon>Vibrio</taxon>
    </lineage>
</organism>
<reference evidence="5" key="1">
    <citation type="submission" date="2021-11" db="EMBL/GenBank/DDBJ databases">
        <authorList>
            <person name="Rodrigo-Torres L."/>
            <person name="Arahal R. D."/>
            <person name="Lucena T."/>
        </authorList>
    </citation>
    <scope>NUCLEOTIDE SEQUENCE</scope>
    <source>
        <strain evidence="5">CECT 7928</strain>
    </source>
</reference>
<name>A0ABM9A035_9VIBR</name>
<feature type="transmembrane region" description="Helical" evidence="3">
    <location>
        <begin position="121"/>
        <end position="139"/>
    </location>
</feature>
<evidence type="ECO:0000313" key="5">
    <source>
        <dbReference type="EMBL" id="CAH0536774.1"/>
    </source>
</evidence>
<feature type="transmembrane region" description="Helical" evidence="3">
    <location>
        <begin position="196"/>
        <end position="229"/>
    </location>
</feature>
<feature type="transmembrane region" description="Helical" evidence="3">
    <location>
        <begin position="164"/>
        <end position="184"/>
    </location>
</feature>
<dbReference type="CDD" id="cd01949">
    <property type="entry name" value="GGDEF"/>
    <property type="match status" value="1"/>
</dbReference>
<dbReference type="InterPro" id="IPR043128">
    <property type="entry name" value="Rev_trsase/Diguanyl_cyclase"/>
</dbReference>
<evidence type="ECO:0000256" key="3">
    <source>
        <dbReference type="SAM" id="Phobius"/>
    </source>
</evidence>
<dbReference type="InterPro" id="IPR029787">
    <property type="entry name" value="Nucleotide_cyclase"/>
</dbReference>
<feature type="transmembrane region" description="Helical" evidence="3">
    <location>
        <begin position="94"/>
        <end position="111"/>
    </location>
</feature>
<evidence type="ECO:0000256" key="2">
    <source>
        <dbReference type="ARBA" id="ARBA00034247"/>
    </source>
</evidence>
<comment type="catalytic activity">
    <reaction evidence="2">
        <text>2 GTP = 3',3'-c-di-GMP + 2 diphosphate</text>
        <dbReference type="Rhea" id="RHEA:24898"/>
        <dbReference type="ChEBI" id="CHEBI:33019"/>
        <dbReference type="ChEBI" id="CHEBI:37565"/>
        <dbReference type="ChEBI" id="CHEBI:58805"/>
        <dbReference type="EC" id="2.7.7.65"/>
    </reaction>
</comment>
<dbReference type="PANTHER" id="PTHR45138:SF9">
    <property type="entry name" value="DIGUANYLATE CYCLASE DGCM-RELATED"/>
    <property type="match status" value="1"/>
</dbReference>
<dbReference type="PANTHER" id="PTHR45138">
    <property type="entry name" value="REGULATORY COMPONENTS OF SENSORY TRANSDUCTION SYSTEM"/>
    <property type="match status" value="1"/>
</dbReference>
<dbReference type="EMBL" id="CAKLDM010000001">
    <property type="protein sequence ID" value="CAH0536774.1"/>
    <property type="molecule type" value="Genomic_DNA"/>
</dbReference>
<comment type="caution">
    <text evidence="5">The sequence shown here is derived from an EMBL/GenBank/DDBJ whole genome shotgun (WGS) entry which is preliminary data.</text>
</comment>
<dbReference type="EC" id="2.7.7.65" evidence="1"/>
<feature type="domain" description="GGDEF" evidence="4">
    <location>
        <begin position="260"/>
        <end position="405"/>
    </location>
</feature>
<feature type="transmembrane region" description="Helical" evidence="3">
    <location>
        <begin position="64"/>
        <end position="82"/>
    </location>
</feature>
<dbReference type="Gene3D" id="3.30.70.270">
    <property type="match status" value="1"/>
</dbReference>
<evidence type="ECO:0000313" key="6">
    <source>
        <dbReference type="Proteomes" id="UP000838748"/>
    </source>
</evidence>
<gene>
    <name evidence="5" type="ORF">VMF7928_00673</name>
</gene>
<dbReference type="SUPFAM" id="SSF55073">
    <property type="entry name" value="Nucleotide cyclase"/>
    <property type="match status" value="1"/>
</dbReference>
<dbReference type="Pfam" id="PF00990">
    <property type="entry name" value="GGDEF"/>
    <property type="match status" value="1"/>
</dbReference>
<evidence type="ECO:0000259" key="4">
    <source>
        <dbReference type="PROSITE" id="PS50887"/>
    </source>
</evidence>
<accession>A0ABM9A035</accession>
<keyword evidence="3" id="KW-1133">Transmembrane helix</keyword>